<dbReference type="EMBL" id="CAXIEN010000243">
    <property type="protein sequence ID" value="CAL1289169.1"/>
    <property type="molecule type" value="Genomic_DNA"/>
</dbReference>
<name>A0AAV2B0Z6_9ARAC</name>
<proteinExistence type="predicted"/>
<comment type="caution">
    <text evidence="1">The sequence shown here is derived from an EMBL/GenBank/DDBJ whole genome shotgun (WGS) entry which is preliminary data.</text>
</comment>
<dbReference type="Proteomes" id="UP001497382">
    <property type="component" value="Unassembled WGS sequence"/>
</dbReference>
<sequence length="368" mass="42458">MTQKNPLVNFFDSDFDSENESNIFDDGRDLNVAFIASPGKSISCILDDSSLSDPAGMLIYNEEKEDIEKVKDQKVDKLARKRGRDELSYQGNHLKTTEESFKNGSALGNDFEPYSMTNPGYLCMNEKKWVSTAKRNRMPRFGDLDLEMENIQISEISETTDLSKEKEERTECIFTSTCLGEFKETSEEYDWRKIEKRSFLAMDDESEKIEPKIRVPVSRSDYVYHELSTIAEVDSVLMDESIESLMNSDKCDSLFKHDLRNSKFLKANNSFDIFMKANAPSNFPAYVMKLIQNEHIEKFLQEPGILEESDLTLITTDLDSLSKISERSTKKGYCRNYCNIKRFDDEESPSLISFEQHELSCMRDCTDE</sequence>
<evidence type="ECO:0000313" key="2">
    <source>
        <dbReference type="Proteomes" id="UP001497382"/>
    </source>
</evidence>
<organism evidence="1 2">
    <name type="scientific">Larinioides sclopetarius</name>
    <dbReference type="NCBI Taxonomy" id="280406"/>
    <lineage>
        <taxon>Eukaryota</taxon>
        <taxon>Metazoa</taxon>
        <taxon>Ecdysozoa</taxon>
        <taxon>Arthropoda</taxon>
        <taxon>Chelicerata</taxon>
        <taxon>Arachnida</taxon>
        <taxon>Araneae</taxon>
        <taxon>Araneomorphae</taxon>
        <taxon>Entelegynae</taxon>
        <taxon>Araneoidea</taxon>
        <taxon>Araneidae</taxon>
        <taxon>Larinioides</taxon>
    </lineage>
</organism>
<protein>
    <submittedName>
        <fullName evidence="1">Uncharacterized protein</fullName>
    </submittedName>
</protein>
<dbReference type="AlphaFoldDB" id="A0AAV2B0Z6"/>
<gene>
    <name evidence="1" type="ORF">LARSCL_LOCUS15772</name>
</gene>
<evidence type="ECO:0000313" key="1">
    <source>
        <dbReference type="EMBL" id="CAL1289169.1"/>
    </source>
</evidence>
<accession>A0AAV2B0Z6</accession>
<keyword evidence="2" id="KW-1185">Reference proteome</keyword>
<reference evidence="1 2" key="1">
    <citation type="submission" date="2024-04" db="EMBL/GenBank/DDBJ databases">
        <authorList>
            <person name="Rising A."/>
            <person name="Reimegard J."/>
            <person name="Sonavane S."/>
            <person name="Akerstrom W."/>
            <person name="Nylinder S."/>
            <person name="Hedman E."/>
            <person name="Kallberg Y."/>
        </authorList>
    </citation>
    <scope>NUCLEOTIDE SEQUENCE [LARGE SCALE GENOMIC DNA]</scope>
</reference>